<dbReference type="Pfam" id="PF01497">
    <property type="entry name" value="Peripla_BP_2"/>
    <property type="match status" value="1"/>
</dbReference>
<accession>A0A6L7A634</accession>
<protein>
    <submittedName>
        <fullName evidence="3">ABC transporter substrate-binding protein</fullName>
    </submittedName>
</protein>
<comment type="caution">
    <text evidence="3">The sequence shown here is derived from an EMBL/GenBank/DDBJ whole genome shotgun (WGS) entry which is preliminary data.</text>
</comment>
<dbReference type="RefSeq" id="WP_029509332.1">
    <property type="nucleotide sequence ID" value="NZ_DAITWI010000001.1"/>
</dbReference>
<dbReference type="PROSITE" id="PS50983">
    <property type="entry name" value="FE_B12_PBP"/>
    <property type="match status" value="1"/>
</dbReference>
<dbReference type="Proteomes" id="UP000478636">
    <property type="component" value="Unassembled WGS sequence"/>
</dbReference>
<evidence type="ECO:0000313" key="3">
    <source>
        <dbReference type="EMBL" id="MWN21027.1"/>
    </source>
</evidence>
<dbReference type="InterPro" id="IPR050902">
    <property type="entry name" value="ABC_Transporter_SBP"/>
</dbReference>
<evidence type="ECO:0000313" key="4">
    <source>
        <dbReference type="Proteomes" id="UP000478636"/>
    </source>
</evidence>
<dbReference type="EMBL" id="WSZI01000013">
    <property type="protein sequence ID" value="MWN21027.1"/>
    <property type="molecule type" value="Genomic_DNA"/>
</dbReference>
<comment type="similarity">
    <text evidence="1">Belongs to the bacterial solute-binding protein 8 family.</text>
</comment>
<sequence length="284" mass="30591">MAKKQVFVSGVILIVLLIGGIGYAVAQRQAQPANRPVATTMAQVAIFDRLGVPLAAVPTSQEPLPARYAQLPKVGNHVSVNFEQILRVHPSVVYVDAALTADYATKLKASQIKMTALDFTTYQQLTRNILQLGMTYHQVAAAQKLLKSLKLPPKTLKKPVKVLILVGMPGGGFLVANAHSYLGDLVKRAGGEVVGGDVNQSLTTPNPQAIAQENPAVVIRLAHAMPTQVKQSFDQIFQQAPYAHLKATQTGQIHDVSASDFGMTANLQVVTAYRDIQQWLAVAQ</sequence>
<gene>
    <name evidence="3" type="ORF">GQS40_04970</name>
</gene>
<dbReference type="Gene3D" id="3.40.50.1980">
    <property type="entry name" value="Nitrogenase molybdenum iron protein domain"/>
    <property type="match status" value="2"/>
</dbReference>
<dbReference type="InterPro" id="IPR002491">
    <property type="entry name" value="ABC_transptr_periplasmic_BD"/>
</dbReference>
<evidence type="ECO:0000259" key="2">
    <source>
        <dbReference type="PROSITE" id="PS50983"/>
    </source>
</evidence>
<dbReference type="AlphaFoldDB" id="A0A6L7A634"/>
<organism evidence="3 4">
    <name type="scientific">Leuconostoc lactis</name>
    <dbReference type="NCBI Taxonomy" id="1246"/>
    <lineage>
        <taxon>Bacteria</taxon>
        <taxon>Bacillati</taxon>
        <taxon>Bacillota</taxon>
        <taxon>Bacilli</taxon>
        <taxon>Lactobacillales</taxon>
        <taxon>Lactobacillaceae</taxon>
        <taxon>Leuconostoc</taxon>
    </lineage>
</organism>
<feature type="domain" description="Fe/B12 periplasmic-binding" evidence="2">
    <location>
        <begin position="35"/>
        <end position="284"/>
    </location>
</feature>
<evidence type="ECO:0000256" key="1">
    <source>
        <dbReference type="ARBA" id="ARBA00008814"/>
    </source>
</evidence>
<reference evidence="3 4" key="1">
    <citation type="submission" date="2019-12" db="EMBL/GenBank/DDBJ databases">
        <title>Complete genome sequence of Leuconostoc lactis strain AVN1 provides insights into metabolic potential.</title>
        <authorList>
            <person name="Besrour N."/>
            <person name="Najjari A."/>
            <person name="Fhoula I."/>
            <person name="Jaballah S."/>
            <person name="Klibi N."/>
            <person name="Ouzari H.I."/>
        </authorList>
    </citation>
    <scope>NUCLEOTIDE SEQUENCE [LARGE SCALE GENOMIC DNA]</scope>
    <source>
        <strain evidence="3 4">AVN1</strain>
    </source>
</reference>
<proteinExistence type="inferred from homology"/>
<name>A0A6L7A634_LEULA</name>
<dbReference type="GO" id="GO:0071281">
    <property type="term" value="P:cellular response to iron ion"/>
    <property type="evidence" value="ECO:0007669"/>
    <property type="project" value="TreeGrafter"/>
</dbReference>
<dbReference type="PANTHER" id="PTHR30535">
    <property type="entry name" value="VITAMIN B12-BINDING PROTEIN"/>
    <property type="match status" value="1"/>
</dbReference>
<dbReference type="SUPFAM" id="SSF53807">
    <property type="entry name" value="Helical backbone' metal receptor"/>
    <property type="match status" value="1"/>
</dbReference>
<dbReference type="PANTHER" id="PTHR30535:SF36">
    <property type="entry name" value="HIGH-AFFINITY HEME UPTAKE SYSTEM PROTEIN ISDE"/>
    <property type="match status" value="1"/>
</dbReference>